<reference evidence="3" key="1">
    <citation type="journal article" date="2019" name="Int. J. Syst. Evol. Microbiol.">
        <title>The Global Catalogue of Microorganisms (GCM) 10K type strain sequencing project: providing services to taxonomists for standard genome sequencing and annotation.</title>
        <authorList>
            <consortium name="The Broad Institute Genomics Platform"/>
            <consortium name="The Broad Institute Genome Sequencing Center for Infectious Disease"/>
            <person name="Wu L."/>
            <person name="Ma J."/>
        </authorList>
    </citation>
    <scope>NUCLEOTIDE SEQUENCE [LARGE SCALE GENOMIC DNA]</scope>
    <source>
        <strain evidence="3">JCM 12763</strain>
    </source>
</reference>
<dbReference type="SUPFAM" id="SSF47598">
    <property type="entry name" value="Ribbon-helix-helix"/>
    <property type="match status" value="1"/>
</dbReference>
<evidence type="ECO:0008006" key="4">
    <source>
        <dbReference type="Google" id="ProtNLM"/>
    </source>
</evidence>
<dbReference type="RefSeq" id="WP_386395756.1">
    <property type="nucleotide sequence ID" value="NZ_JBHSPT010000024.1"/>
</dbReference>
<protein>
    <recommendedName>
        <fullName evidence="4">Toxin-antitoxin system HicB family antitoxin</fullName>
    </recommendedName>
</protein>
<dbReference type="InterPro" id="IPR010985">
    <property type="entry name" value="Ribbon_hlx_hlx"/>
</dbReference>
<dbReference type="Proteomes" id="UP001596242">
    <property type="component" value="Unassembled WGS sequence"/>
</dbReference>
<feature type="region of interest" description="Disordered" evidence="1">
    <location>
        <begin position="1"/>
        <end position="22"/>
    </location>
</feature>
<feature type="region of interest" description="Disordered" evidence="1">
    <location>
        <begin position="64"/>
        <end position="114"/>
    </location>
</feature>
<proteinExistence type="predicted"/>
<evidence type="ECO:0000256" key="1">
    <source>
        <dbReference type="SAM" id="MobiDB-lite"/>
    </source>
</evidence>
<accession>A0ABW1LXD7</accession>
<dbReference type="Gene3D" id="1.10.1220.10">
    <property type="entry name" value="Met repressor-like"/>
    <property type="match status" value="1"/>
</dbReference>
<gene>
    <name evidence="2" type="ORF">ACFP50_11065</name>
</gene>
<dbReference type="EMBL" id="JBHSPT010000024">
    <property type="protein sequence ID" value="MFC6055981.1"/>
    <property type="molecule type" value="Genomic_DNA"/>
</dbReference>
<comment type="caution">
    <text evidence="2">The sequence shown here is derived from an EMBL/GenBank/DDBJ whole genome shotgun (WGS) entry which is preliminary data.</text>
</comment>
<keyword evidence="3" id="KW-1185">Reference proteome</keyword>
<dbReference type="InterPro" id="IPR013321">
    <property type="entry name" value="Arc_rbn_hlx_hlx"/>
</dbReference>
<sequence length="114" mass="12835">MTAPSGPEDQTPRRRPPQQRKQVLLRLDPLVYEALARWANDELRSANAQIEFLLRRVLAEAGRLPGEAGPIPRRGRPPVQQPPTQPPQAGRPPQSQPQPQPQPQPPEEYPPEPR</sequence>
<evidence type="ECO:0000313" key="2">
    <source>
        <dbReference type="EMBL" id="MFC6055981.1"/>
    </source>
</evidence>
<organism evidence="2 3">
    <name type="scientific">Streptomyces pratens</name>
    <dbReference type="NCBI Taxonomy" id="887456"/>
    <lineage>
        <taxon>Bacteria</taxon>
        <taxon>Bacillati</taxon>
        <taxon>Actinomycetota</taxon>
        <taxon>Actinomycetes</taxon>
        <taxon>Kitasatosporales</taxon>
        <taxon>Streptomycetaceae</taxon>
        <taxon>Streptomyces</taxon>
    </lineage>
</organism>
<evidence type="ECO:0000313" key="3">
    <source>
        <dbReference type="Proteomes" id="UP001596242"/>
    </source>
</evidence>
<name>A0ABW1LXD7_9ACTN</name>
<feature type="compositionally biased region" description="Pro residues" evidence="1">
    <location>
        <begin position="79"/>
        <end position="108"/>
    </location>
</feature>